<feature type="repeat" description="ANK" evidence="3">
    <location>
        <begin position="661"/>
        <end position="693"/>
    </location>
</feature>
<dbReference type="SMR" id="A2ETT6"/>
<dbReference type="RefSeq" id="XP_001316190.1">
    <property type="nucleotide sequence ID" value="XM_001316155.1"/>
</dbReference>
<organism evidence="5 6">
    <name type="scientific">Trichomonas vaginalis (strain ATCC PRA-98 / G3)</name>
    <dbReference type="NCBI Taxonomy" id="412133"/>
    <lineage>
        <taxon>Eukaryota</taxon>
        <taxon>Metamonada</taxon>
        <taxon>Parabasalia</taxon>
        <taxon>Trichomonadida</taxon>
        <taxon>Trichomonadidae</taxon>
        <taxon>Trichomonas</taxon>
    </lineage>
</organism>
<dbReference type="OMA" id="EGHASCI"/>
<feature type="repeat" description="ANK" evidence="3">
    <location>
        <begin position="399"/>
        <end position="431"/>
    </location>
</feature>
<dbReference type="PRINTS" id="PR01415">
    <property type="entry name" value="ANKYRIN"/>
</dbReference>
<sequence>MCAYYGAVNIFQFLISNSSKMTPFTLSLSFYGSNEDIINQCLRYYTPTQDCMLYAIISHNFDHVSLLVQRYNLVIDPFICMNFNNLRCYLERIKSINDLQTEFLDYRAFPLEDLAINCLENSINILPRETSDLIFYLGLQNSAKVDKIIQYVYAPGEEPTLFNAAKVKNPAFAQHLISMGQNVNAVNKDGFTPLQICIINKNTEVANLLIEHGADINYKNQDDDTPIHIAAKSNAVEIAKILIEKGAKLDEVNKLRQTPLKAAIFNKSSEIVDLLLKHGAKDDMSSIGLTTDQNANNIQTLVQYSESYSNPETTSSLVKAGLDVNARNILQESPLCDAISRGSIDNIKNLIELGADVKATYVYDDTILHVFASKVKKNIEEIFQILVDAGADVNIPNRHGETPLHHAVISNKFDVVKVFIENGAQIDVKSSAGINPLQIAANLGYFDIFEYLIDNGADHNVIFEPSNDTLLHLTAHYFKYSEKLLFPKYNKKGSFNIAWKLIDLGLDVNAINNESKTPLLYASEFGEYELVKLLIDKGADINPFDNLGNNAIHYCAMAPQSDKLQYLLRQNIDVNLKSTTTGRTPLHFAAEGLSDKNITLLIKNGANPNEKDFQGLTPLDVLIRFSGLNENMHRKADKPGSNSFLALAKNGADLNEIHFKKGITLLHWASYKGLDEVVKYLVSRGFSVNSKDSSGFSPIIHANGGFQLKTVKLLQQLGAQDSIPLHSKKEFYHLIEELYNDVF</sequence>
<dbReference type="KEGG" id="tva:4761815"/>
<dbReference type="AlphaFoldDB" id="A2ETT6"/>
<dbReference type="PANTHER" id="PTHR24198">
    <property type="entry name" value="ANKYRIN REPEAT AND PROTEIN KINASE DOMAIN-CONTAINING PROTEIN"/>
    <property type="match status" value="1"/>
</dbReference>
<dbReference type="SMART" id="SM00248">
    <property type="entry name" value="ANK"/>
    <property type="match status" value="16"/>
</dbReference>
<name>A2ETT6_TRIV3</name>
<reference evidence="5" key="1">
    <citation type="submission" date="2006-10" db="EMBL/GenBank/DDBJ databases">
        <authorList>
            <person name="Amadeo P."/>
            <person name="Zhao Q."/>
            <person name="Wortman J."/>
            <person name="Fraser-Liggett C."/>
            <person name="Carlton J."/>
        </authorList>
    </citation>
    <scope>NUCLEOTIDE SEQUENCE</scope>
    <source>
        <strain evidence="5">G3</strain>
    </source>
</reference>
<feature type="repeat" description="ANK" evidence="3">
    <location>
        <begin position="189"/>
        <end position="221"/>
    </location>
</feature>
<feature type="repeat" description="ANK" evidence="3">
    <location>
        <begin position="363"/>
        <end position="398"/>
    </location>
</feature>
<dbReference type="Pfam" id="PF12796">
    <property type="entry name" value="Ank_2"/>
    <property type="match status" value="4"/>
</dbReference>
<dbReference type="PANTHER" id="PTHR24198:SF165">
    <property type="entry name" value="ANKYRIN REPEAT-CONTAINING PROTEIN-RELATED"/>
    <property type="match status" value="1"/>
</dbReference>
<dbReference type="Gene3D" id="1.25.40.20">
    <property type="entry name" value="Ankyrin repeat-containing domain"/>
    <property type="match status" value="2"/>
</dbReference>
<dbReference type="VEuPathDB" id="TrichDB:TVAGG3_0045820"/>
<dbReference type="Pfam" id="PF00023">
    <property type="entry name" value="Ank"/>
    <property type="match status" value="1"/>
</dbReference>
<dbReference type="eggNOG" id="KOG4177">
    <property type="taxonomic scope" value="Eukaryota"/>
</dbReference>
<feature type="repeat" description="ANK" evidence="3">
    <location>
        <begin position="514"/>
        <end position="546"/>
    </location>
</feature>
<dbReference type="InterPro" id="IPR036770">
    <property type="entry name" value="Ankyrin_rpt-contain_sf"/>
</dbReference>
<gene>
    <name evidence="5" type="ORF">TVAG_314970</name>
</gene>
<keyword evidence="1" id="KW-0677">Repeat</keyword>
<evidence type="ECO:0000256" key="2">
    <source>
        <dbReference type="ARBA" id="ARBA00023043"/>
    </source>
</evidence>
<dbReference type="Proteomes" id="UP000001542">
    <property type="component" value="Unassembled WGS sequence"/>
</dbReference>
<protein>
    <recommendedName>
        <fullName evidence="4">DUF3447 domain-containing protein</fullName>
    </recommendedName>
</protein>
<dbReference type="EMBL" id="DS113489">
    <property type="protein sequence ID" value="EAY03967.1"/>
    <property type="molecule type" value="Genomic_DNA"/>
</dbReference>
<evidence type="ECO:0000256" key="1">
    <source>
        <dbReference type="ARBA" id="ARBA00022737"/>
    </source>
</evidence>
<accession>A2ETT6</accession>
<feature type="domain" description="DUF3447" evidence="4">
    <location>
        <begin position="19"/>
        <end position="90"/>
    </location>
</feature>
<keyword evidence="2 3" id="KW-0040">ANK repeat</keyword>
<dbReference type="Pfam" id="PF11929">
    <property type="entry name" value="DUF3447"/>
    <property type="match status" value="1"/>
</dbReference>
<keyword evidence="6" id="KW-1185">Reference proteome</keyword>
<dbReference type="InParanoid" id="A2ETT6"/>
<evidence type="ECO:0000313" key="6">
    <source>
        <dbReference type="Proteomes" id="UP000001542"/>
    </source>
</evidence>
<feature type="repeat" description="ANK" evidence="3">
    <location>
        <begin position="581"/>
        <end position="613"/>
    </location>
</feature>
<dbReference type="STRING" id="5722.A2ETT6"/>
<dbReference type="VEuPathDB" id="TrichDB:TVAG_314970"/>
<feature type="repeat" description="ANK" evidence="3">
    <location>
        <begin position="432"/>
        <end position="464"/>
    </location>
</feature>
<evidence type="ECO:0000259" key="4">
    <source>
        <dbReference type="Pfam" id="PF11929"/>
    </source>
</evidence>
<dbReference type="PROSITE" id="PS50088">
    <property type="entry name" value="ANK_REPEAT"/>
    <property type="match status" value="8"/>
</dbReference>
<dbReference type="PROSITE" id="PS50297">
    <property type="entry name" value="ANK_REP_REGION"/>
    <property type="match status" value="7"/>
</dbReference>
<feature type="repeat" description="ANK" evidence="3">
    <location>
        <begin position="222"/>
        <end position="254"/>
    </location>
</feature>
<reference evidence="5" key="2">
    <citation type="journal article" date="2007" name="Science">
        <title>Draft genome sequence of the sexually transmitted pathogen Trichomonas vaginalis.</title>
        <authorList>
            <person name="Carlton J.M."/>
            <person name="Hirt R.P."/>
            <person name="Silva J.C."/>
            <person name="Delcher A.L."/>
            <person name="Schatz M."/>
            <person name="Zhao Q."/>
            <person name="Wortman J.R."/>
            <person name="Bidwell S.L."/>
            <person name="Alsmark U.C.M."/>
            <person name="Besteiro S."/>
            <person name="Sicheritz-Ponten T."/>
            <person name="Noel C.J."/>
            <person name="Dacks J.B."/>
            <person name="Foster P.G."/>
            <person name="Simillion C."/>
            <person name="Van de Peer Y."/>
            <person name="Miranda-Saavedra D."/>
            <person name="Barton G.J."/>
            <person name="Westrop G.D."/>
            <person name="Mueller S."/>
            <person name="Dessi D."/>
            <person name="Fiori P.L."/>
            <person name="Ren Q."/>
            <person name="Paulsen I."/>
            <person name="Zhang H."/>
            <person name="Bastida-Corcuera F.D."/>
            <person name="Simoes-Barbosa A."/>
            <person name="Brown M.T."/>
            <person name="Hayes R.D."/>
            <person name="Mukherjee M."/>
            <person name="Okumura C.Y."/>
            <person name="Schneider R."/>
            <person name="Smith A.J."/>
            <person name="Vanacova S."/>
            <person name="Villalvazo M."/>
            <person name="Haas B.J."/>
            <person name="Pertea M."/>
            <person name="Feldblyum T.V."/>
            <person name="Utterback T.R."/>
            <person name="Shu C.L."/>
            <person name="Osoegawa K."/>
            <person name="de Jong P.J."/>
            <person name="Hrdy I."/>
            <person name="Horvathova L."/>
            <person name="Zubacova Z."/>
            <person name="Dolezal P."/>
            <person name="Malik S.B."/>
            <person name="Logsdon J.M. Jr."/>
            <person name="Henze K."/>
            <person name="Gupta A."/>
            <person name="Wang C.C."/>
            <person name="Dunne R.L."/>
            <person name="Upcroft J.A."/>
            <person name="Upcroft P."/>
            <person name="White O."/>
            <person name="Salzberg S.L."/>
            <person name="Tang P."/>
            <person name="Chiu C.-H."/>
            <person name="Lee Y.-S."/>
            <person name="Embley T.M."/>
            <person name="Coombs G.H."/>
            <person name="Mottram J.C."/>
            <person name="Tachezy J."/>
            <person name="Fraser-Liggett C.M."/>
            <person name="Johnson P.J."/>
        </authorList>
    </citation>
    <scope>NUCLEOTIDE SEQUENCE [LARGE SCALE GENOMIC DNA]</scope>
    <source>
        <strain evidence="5">G3</strain>
    </source>
</reference>
<evidence type="ECO:0000256" key="3">
    <source>
        <dbReference type="PROSITE-ProRule" id="PRU00023"/>
    </source>
</evidence>
<proteinExistence type="predicted"/>
<dbReference type="SUPFAM" id="SSF48403">
    <property type="entry name" value="Ankyrin repeat"/>
    <property type="match status" value="2"/>
</dbReference>
<dbReference type="InterPro" id="IPR002110">
    <property type="entry name" value="Ankyrin_rpt"/>
</dbReference>
<evidence type="ECO:0000313" key="5">
    <source>
        <dbReference type="EMBL" id="EAY03967.1"/>
    </source>
</evidence>
<dbReference type="InterPro" id="IPR020683">
    <property type="entry name" value="DUF3447"/>
</dbReference>